<dbReference type="CDD" id="cd02020">
    <property type="entry name" value="CMPK"/>
    <property type="match status" value="1"/>
</dbReference>
<keyword evidence="5 8" id="KW-0067">ATP-binding</keyword>
<keyword evidence="2 8" id="KW-0808">Transferase</keyword>
<comment type="catalytic activity">
    <reaction evidence="6 8">
        <text>dCMP + ATP = dCDP + ADP</text>
        <dbReference type="Rhea" id="RHEA:25094"/>
        <dbReference type="ChEBI" id="CHEBI:30616"/>
        <dbReference type="ChEBI" id="CHEBI:57566"/>
        <dbReference type="ChEBI" id="CHEBI:58593"/>
        <dbReference type="ChEBI" id="CHEBI:456216"/>
        <dbReference type="EC" id="2.7.4.25"/>
    </reaction>
</comment>
<evidence type="ECO:0000256" key="4">
    <source>
        <dbReference type="ARBA" id="ARBA00022777"/>
    </source>
</evidence>
<comment type="subcellular location">
    <subcellularLocation>
        <location evidence="8">Cytoplasm</location>
    </subcellularLocation>
</comment>
<feature type="domain" description="Cytidylate kinase" evidence="9">
    <location>
        <begin position="5"/>
        <end position="198"/>
    </location>
</feature>
<dbReference type="NCBIfam" id="TIGR00017">
    <property type="entry name" value="cmk"/>
    <property type="match status" value="1"/>
</dbReference>
<dbReference type="Gene3D" id="3.40.50.300">
    <property type="entry name" value="P-loop containing nucleotide triphosphate hydrolases"/>
    <property type="match status" value="1"/>
</dbReference>
<feature type="binding site" evidence="8">
    <location>
        <begin position="9"/>
        <end position="17"/>
    </location>
    <ligand>
        <name>ATP</name>
        <dbReference type="ChEBI" id="CHEBI:30616"/>
    </ligand>
</feature>
<name>A0A937AC51_9HYPH</name>
<evidence type="ECO:0000256" key="2">
    <source>
        <dbReference type="ARBA" id="ARBA00022679"/>
    </source>
</evidence>
<dbReference type="GO" id="GO:0036431">
    <property type="term" value="F:dCMP kinase activity"/>
    <property type="evidence" value="ECO:0007669"/>
    <property type="project" value="InterPro"/>
</dbReference>
<dbReference type="EMBL" id="SEOL01000002">
    <property type="protein sequence ID" value="MBL0848793.1"/>
    <property type="molecule type" value="Genomic_DNA"/>
</dbReference>
<comment type="similarity">
    <text evidence="1 8">Belongs to the cytidylate kinase family. Type 1 subfamily.</text>
</comment>
<dbReference type="HAMAP" id="MF_00238">
    <property type="entry name" value="Cytidyl_kinase_type1"/>
    <property type="match status" value="1"/>
</dbReference>
<organism evidence="10 11">
    <name type="scientific">Candidatus Liberibacter ctenarytainae</name>
    <dbReference type="NCBI Taxonomy" id="2020335"/>
    <lineage>
        <taxon>Bacteria</taxon>
        <taxon>Pseudomonadati</taxon>
        <taxon>Pseudomonadota</taxon>
        <taxon>Alphaproteobacteria</taxon>
        <taxon>Hyphomicrobiales</taxon>
        <taxon>Rhizobiaceae</taxon>
        <taxon>Liberibacter</taxon>
    </lineage>
</organism>
<keyword evidence="8" id="KW-0963">Cytoplasm</keyword>
<dbReference type="Proteomes" id="UP000736856">
    <property type="component" value="Unassembled WGS sequence"/>
</dbReference>
<dbReference type="GO" id="GO:0006220">
    <property type="term" value="P:pyrimidine nucleotide metabolic process"/>
    <property type="evidence" value="ECO:0007669"/>
    <property type="project" value="UniProtKB-UniRule"/>
</dbReference>
<dbReference type="InterPro" id="IPR003136">
    <property type="entry name" value="Cytidylate_kin"/>
</dbReference>
<accession>A0A937AC51</accession>
<sequence length="211" mass="23389">MDRVIAIDGTAAAGKGVLSRFIAHEYGFCYLETGLIYRAVAKHILDKDISLDDEIAAKEVAKNVVLSNLDKTELSSHEISEAAARIAAMPSVRQELIEVQRSFARTSLGAVIDGRDIGTVIVPDAVIKFYVTASLNVRAQRRYHEMIANGDHIDYDTVLEGLRKRDDQDKKRVCCPLVQDKDAYFFDTTEMSVDVMCKVAKGLIDTKLYSG</sequence>
<comment type="catalytic activity">
    <reaction evidence="7 8">
        <text>CMP + ATP = CDP + ADP</text>
        <dbReference type="Rhea" id="RHEA:11600"/>
        <dbReference type="ChEBI" id="CHEBI:30616"/>
        <dbReference type="ChEBI" id="CHEBI:58069"/>
        <dbReference type="ChEBI" id="CHEBI:60377"/>
        <dbReference type="ChEBI" id="CHEBI:456216"/>
        <dbReference type="EC" id="2.7.4.25"/>
    </reaction>
</comment>
<dbReference type="SUPFAM" id="SSF52540">
    <property type="entry name" value="P-loop containing nucleoside triphosphate hydrolases"/>
    <property type="match status" value="1"/>
</dbReference>
<evidence type="ECO:0000256" key="3">
    <source>
        <dbReference type="ARBA" id="ARBA00022741"/>
    </source>
</evidence>
<dbReference type="AlphaFoldDB" id="A0A937AC51"/>
<dbReference type="GO" id="GO:0005737">
    <property type="term" value="C:cytoplasm"/>
    <property type="evidence" value="ECO:0007669"/>
    <property type="project" value="UniProtKB-SubCell"/>
</dbReference>
<evidence type="ECO:0000256" key="1">
    <source>
        <dbReference type="ARBA" id="ARBA00009427"/>
    </source>
</evidence>
<evidence type="ECO:0000259" key="9">
    <source>
        <dbReference type="Pfam" id="PF02224"/>
    </source>
</evidence>
<proteinExistence type="inferred from homology"/>
<dbReference type="EC" id="2.7.4.25" evidence="8"/>
<evidence type="ECO:0000256" key="6">
    <source>
        <dbReference type="ARBA" id="ARBA00047615"/>
    </source>
</evidence>
<comment type="caution">
    <text evidence="10">The sequence shown here is derived from an EMBL/GenBank/DDBJ whole genome shotgun (WGS) entry which is preliminary data.</text>
</comment>
<gene>
    <name evidence="8" type="primary">cmk</name>
    <name evidence="10" type="ORF">EU981_01635</name>
</gene>
<evidence type="ECO:0000256" key="7">
    <source>
        <dbReference type="ARBA" id="ARBA00048478"/>
    </source>
</evidence>
<keyword evidence="4 8" id="KW-0418">Kinase</keyword>
<evidence type="ECO:0000313" key="11">
    <source>
        <dbReference type="Proteomes" id="UP000736856"/>
    </source>
</evidence>
<dbReference type="Pfam" id="PF02224">
    <property type="entry name" value="Cytidylate_kin"/>
    <property type="match status" value="1"/>
</dbReference>
<dbReference type="InterPro" id="IPR027417">
    <property type="entry name" value="P-loop_NTPase"/>
</dbReference>
<evidence type="ECO:0000256" key="8">
    <source>
        <dbReference type="HAMAP-Rule" id="MF_00238"/>
    </source>
</evidence>
<evidence type="ECO:0000313" key="10">
    <source>
        <dbReference type="EMBL" id="MBL0848793.1"/>
    </source>
</evidence>
<protein>
    <recommendedName>
        <fullName evidence="8">Cytidylate kinase</fullName>
        <shortName evidence="8">CK</shortName>
        <ecNumber evidence="8">2.7.4.25</ecNumber>
    </recommendedName>
    <alternativeName>
        <fullName evidence="8">Cytidine monophosphate kinase</fullName>
        <shortName evidence="8">CMP kinase</shortName>
    </alternativeName>
</protein>
<dbReference type="InterPro" id="IPR011994">
    <property type="entry name" value="Cytidylate_kinase_dom"/>
</dbReference>
<reference evidence="10" key="1">
    <citation type="submission" date="2019-02" db="EMBL/GenBank/DDBJ databases">
        <title>A novel Candidatus Liberibacter species associated with the New Zealand native fuchsia psyllid, Ctenarytaina fuchsiae.</title>
        <authorList>
            <person name="Thompson S.M."/>
            <person name="Jorgensen N."/>
            <person name="David C."/>
            <person name="Bulman S.R."/>
            <person name="Smith G.R."/>
        </authorList>
    </citation>
    <scope>NUCLEOTIDE SEQUENCE</scope>
    <source>
        <strain evidence="10">Oxford</strain>
    </source>
</reference>
<dbReference type="GO" id="GO:0005524">
    <property type="term" value="F:ATP binding"/>
    <property type="evidence" value="ECO:0007669"/>
    <property type="project" value="UniProtKB-UniRule"/>
</dbReference>
<evidence type="ECO:0000256" key="5">
    <source>
        <dbReference type="ARBA" id="ARBA00022840"/>
    </source>
</evidence>
<keyword evidence="3 8" id="KW-0547">Nucleotide-binding</keyword>